<dbReference type="Pfam" id="PF01979">
    <property type="entry name" value="Amidohydro_1"/>
    <property type="match status" value="1"/>
</dbReference>
<keyword evidence="5" id="KW-1185">Reference proteome</keyword>
<dbReference type="SUPFAM" id="SSF51556">
    <property type="entry name" value="Metallo-dependent hydrolases"/>
    <property type="match status" value="1"/>
</dbReference>
<feature type="region of interest" description="Disordered" evidence="1">
    <location>
        <begin position="566"/>
        <end position="603"/>
    </location>
</feature>
<evidence type="ECO:0000313" key="4">
    <source>
        <dbReference type="EMBL" id="POY72951.1"/>
    </source>
</evidence>
<evidence type="ECO:0000256" key="1">
    <source>
        <dbReference type="SAM" id="MobiDB-lite"/>
    </source>
</evidence>
<feature type="region of interest" description="Disordered" evidence="1">
    <location>
        <begin position="98"/>
        <end position="117"/>
    </location>
</feature>
<dbReference type="Gene3D" id="3.20.20.140">
    <property type="entry name" value="Metal-dependent hydrolases"/>
    <property type="match status" value="2"/>
</dbReference>
<protein>
    <recommendedName>
        <fullName evidence="3">Amidohydrolase-related domain-containing protein</fullName>
    </recommendedName>
</protein>
<dbReference type="InterPro" id="IPR050138">
    <property type="entry name" value="DHOase/Allantoinase_Hydrolase"/>
</dbReference>
<dbReference type="InterPro" id="IPR032466">
    <property type="entry name" value="Metal_Hydrolase"/>
</dbReference>
<dbReference type="SUPFAM" id="SSF51338">
    <property type="entry name" value="Composite domain of metallo-dependent hydrolases"/>
    <property type="match status" value="1"/>
</dbReference>
<name>A0A2S5B8A5_9BASI</name>
<dbReference type="GO" id="GO:0006145">
    <property type="term" value="P:purine nucleobase catabolic process"/>
    <property type="evidence" value="ECO:0007669"/>
    <property type="project" value="TreeGrafter"/>
</dbReference>
<keyword evidence="2" id="KW-0472">Membrane</keyword>
<organism evidence="4 5">
    <name type="scientific">Rhodotorula taiwanensis</name>
    <dbReference type="NCBI Taxonomy" id="741276"/>
    <lineage>
        <taxon>Eukaryota</taxon>
        <taxon>Fungi</taxon>
        <taxon>Dikarya</taxon>
        <taxon>Basidiomycota</taxon>
        <taxon>Pucciniomycotina</taxon>
        <taxon>Microbotryomycetes</taxon>
        <taxon>Sporidiobolales</taxon>
        <taxon>Sporidiobolaceae</taxon>
        <taxon>Rhodotorula</taxon>
    </lineage>
</organism>
<dbReference type="InterPro" id="IPR011059">
    <property type="entry name" value="Metal-dep_hydrolase_composite"/>
</dbReference>
<dbReference type="Proteomes" id="UP000237144">
    <property type="component" value="Unassembled WGS sequence"/>
</dbReference>
<reference evidence="4 5" key="1">
    <citation type="journal article" date="2018" name="Front. Microbiol.">
        <title>Prospects for Fungal Bioremediation of Acidic Radioactive Waste Sites: Characterization and Genome Sequence of Rhodotorula taiwanensis MD1149.</title>
        <authorList>
            <person name="Tkavc R."/>
            <person name="Matrosova V.Y."/>
            <person name="Grichenko O.E."/>
            <person name="Gostincar C."/>
            <person name="Volpe R.P."/>
            <person name="Klimenkova P."/>
            <person name="Gaidamakova E.K."/>
            <person name="Zhou C.E."/>
            <person name="Stewart B.J."/>
            <person name="Lyman M.G."/>
            <person name="Malfatti S.A."/>
            <person name="Rubinfeld B."/>
            <person name="Courtot M."/>
            <person name="Singh J."/>
            <person name="Dalgard C.L."/>
            <person name="Hamilton T."/>
            <person name="Frey K.G."/>
            <person name="Gunde-Cimerman N."/>
            <person name="Dugan L."/>
            <person name="Daly M.J."/>
        </authorList>
    </citation>
    <scope>NUCLEOTIDE SEQUENCE [LARGE SCALE GENOMIC DNA]</scope>
    <source>
        <strain evidence="4 5">MD1149</strain>
    </source>
</reference>
<dbReference type="PANTHER" id="PTHR43668">
    <property type="entry name" value="ALLANTOINASE"/>
    <property type="match status" value="1"/>
</dbReference>
<keyword evidence="2" id="KW-0812">Transmembrane</keyword>
<evidence type="ECO:0000259" key="3">
    <source>
        <dbReference type="Pfam" id="PF01979"/>
    </source>
</evidence>
<evidence type="ECO:0000256" key="2">
    <source>
        <dbReference type="SAM" id="Phobius"/>
    </source>
</evidence>
<feature type="domain" description="Amidohydrolase-related" evidence="3">
    <location>
        <begin position="304"/>
        <end position="543"/>
    </location>
</feature>
<dbReference type="InterPro" id="IPR006680">
    <property type="entry name" value="Amidohydro-rel"/>
</dbReference>
<accession>A0A2S5B8A5</accession>
<gene>
    <name evidence="4" type="ORF">BMF94_4027</name>
</gene>
<proteinExistence type="predicted"/>
<feature type="compositionally biased region" description="Basic and acidic residues" evidence="1">
    <location>
        <begin position="104"/>
        <end position="117"/>
    </location>
</feature>
<feature type="compositionally biased region" description="Pro residues" evidence="1">
    <location>
        <begin position="566"/>
        <end position="579"/>
    </location>
</feature>
<keyword evidence="2" id="KW-1133">Transmembrane helix</keyword>
<feature type="region of interest" description="Disordered" evidence="1">
    <location>
        <begin position="1"/>
        <end position="23"/>
    </location>
</feature>
<evidence type="ECO:0000313" key="5">
    <source>
        <dbReference type="Proteomes" id="UP000237144"/>
    </source>
</evidence>
<dbReference type="PANTHER" id="PTHR43668:SF5">
    <property type="entry name" value="AMIDOHYDROLASE 3 DOMAIN-CONTAINING PROTEIN"/>
    <property type="match status" value="1"/>
</dbReference>
<dbReference type="OrthoDB" id="10258955at2759"/>
<sequence>MTDREKLPYAAELSGSSSPITRHRRDSTLDKRILVGVFVVALFVLGTTGQSLLRLPARTPIRGEGGRGRFTASGAALSAESETAWRQTVDRCHDLHTLPGPPADFHHRTQSDRYEPETTRPVLIRNATIWTGDLNNATVLYATDILLDRGLIIDIGKDLGVPSVLEGAQVDILDAHGGWVTPGIFDMHSHVGVDALPSLSATDDTNSVAGPIQPQLRTIDAINAHDLAYKRSAAGGVTTSLILPGSANNIGGQAFLIKLRPTKERTIDSLALELPYNVQSTSRRAVADHHQKRRRTDPPRWRHMKHACGENIRNVYSQTRLDLAWNFRQAYDDARSLKRKQDRFCERVLEADKRGAYLVAAGNKGDDEVEEFPDDLSKEALVDVLRGKVKVNTHCYTIEDLNSFIRHTNEFEFPVAAFHHAHETYLVPELLRASWPGNGTKTPAVALFSINGRYKREAWFGSEYAGKVLAEAEIPVTYVSDHPVTDSRYLLYQAQQAHHYGLDADLALASITSTPARVAGMDHRVGSIQRNFDADLVLWTDHPLRLGATPQQVWIDGIAQIVESFPPEPLTEPAPPPQASLPSDYDPQRQPTDDGFDFLLPGDKKHTPTSRLVDRVLFTNISEVILPGYQVIERGKLERPLQAAVENGEIVCLEEQCEQDSEVETVNLQGGALLPPLVTYGSAIGLTDIISEKSTTDANVPDPLLTGQLSPLQRHFADRHAVRAADALAFGGKQLKTADRNGVRVAVTAPLGKGFFRGQSVAFKTGAENVLEDGAIVKEIAALHIQIGHLGSAAPVALEIGELRRLLLLNPEKGIRAATDNAFAKVANGQLPLVIHADKADVLATLVNLKSQVEHETGNKMRWVIHGGSEAYLVAAHLARADIGVVLTRTKSFPATWDSRRALPGPPLTPDTATTILHEAGVQLAFGVRSAFCRRNGNQADPALLMQVEEEWEPSSLLWEAAWAHKLSRGKMSRTDAVKLVSHGVTDVFDIPSDSRAAASANSGSVCSQRDVFEFGARAIAASEGKAVKVFP</sequence>
<dbReference type="EMBL" id="PJQD01000044">
    <property type="protein sequence ID" value="POY72951.1"/>
    <property type="molecule type" value="Genomic_DNA"/>
</dbReference>
<feature type="transmembrane region" description="Helical" evidence="2">
    <location>
        <begin position="33"/>
        <end position="53"/>
    </location>
</feature>
<dbReference type="GO" id="GO:0005737">
    <property type="term" value="C:cytoplasm"/>
    <property type="evidence" value="ECO:0007669"/>
    <property type="project" value="TreeGrafter"/>
</dbReference>
<dbReference type="GO" id="GO:0004038">
    <property type="term" value="F:allantoinase activity"/>
    <property type="evidence" value="ECO:0007669"/>
    <property type="project" value="TreeGrafter"/>
</dbReference>
<comment type="caution">
    <text evidence="4">The sequence shown here is derived from an EMBL/GenBank/DDBJ whole genome shotgun (WGS) entry which is preliminary data.</text>
</comment>
<dbReference type="AlphaFoldDB" id="A0A2S5B8A5"/>
<dbReference type="STRING" id="741276.A0A2S5B8A5"/>